<dbReference type="SMART" id="SM00248">
    <property type="entry name" value="ANK"/>
    <property type="match status" value="3"/>
</dbReference>
<feature type="repeat" description="ANK" evidence="7">
    <location>
        <begin position="154"/>
        <end position="186"/>
    </location>
</feature>
<feature type="transmembrane region" description="Helical" evidence="8">
    <location>
        <begin position="442"/>
        <end position="469"/>
    </location>
</feature>
<dbReference type="InterPro" id="IPR052076">
    <property type="entry name" value="TRP_cation_channel"/>
</dbReference>
<keyword evidence="8" id="KW-0812">Transmembrane</keyword>
<organism evidence="9 10">
    <name type="scientific">Agrilus planipennis</name>
    <name type="common">Emerald ash borer</name>
    <name type="synonym">Agrilus marcopoli</name>
    <dbReference type="NCBI Taxonomy" id="224129"/>
    <lineage>
        <taxon>Eukaryota</taxon>
        <taxon>Metazoa</taxon>
        <taxon>Ecdysozoa</taxon>
        <taxon>Arthropoda</taxon>
        <taxon>Hexapoda</taxon>
        <taxon>Insecta</taxon>
        <taxon>Pterygota</taxon>
        <taxon>Neoptera</taxon>
        <taxon>Endopterygota</taxon>
        <taxon>Coleoptera</taxon>
        <taxon>Polyphaga</taxon>
        <taxon>Elateriformia</taxon>
        <taxon>Buprestoidea</taxon>
        <taxon>Buprestidae</taxon>
        <taxon>Agrilinae</taxon>
        <taxon>Agrilus</taxon>
    </lineage>
</organism>
<keyword evidence="8" id="KW-1133">Transmembrane helix</keyword>
<keyword evidence="9" id="KW-1185">Reference proteome</keyword>
<dbReference type="InterPro" id="IPR002110">
    <property type="entry name" value="Ankyrin_rpt"/>
</dbReference>
<keyword evidence="2" id="KW-0716">Sensory transduction</keyword>
<evidence type="ECO:0000313" key="10">
    <source>
        <dbReference type="RefSeq" id="XP_018332235.1"/>
    </source>
</evidence>
<feature type="transmembrane region" description="Helical" evidence="8">
    <location>
        <begin position="409"/>
        <end position="430"/>
    </location>
</feature>
<evidence type="ECO:0000313" key="9">
    <source>
        <dbReference type="Proteomes" id="UP000192223"/>
    </source>
</evidence>
<dbReference type="OrthoDB" id="2157354at2759"/>
<dbReference type="PANTHER" id="PTHR47143">
    <property type="entry name" value="TRANSIENT RECEPTOR POTENTIAL CATION CHANNEL PROTEIN PAINLESS"/>
    <property type="match status" value="1"/>
</dbReference>
<dbReference type="GO" id="GO:0034220">
    <property type="term" value="P:monoatomic ion transmembrane transport"/>
    <property type="evidence" value="ECO:0007669"/>
    <property type="project" value="UniProtKB-KW"/>
</dbReference>
<accession>A0A1W4XIN7</accession>
<dbReference type="KEGG" id="apln:108741803"/>
<dbReference type="AlphaFoldDB" id="A0A1W4XIN7"/>
<dbReference type="GO" id="GO:0022857">
    <property type="term" value="F:transmembrane transporter activity"/>
    <property type="evidence" value="ECO:0007669"/>
    <property type="project" value="TreeGrafter"/>
</dbReference>
<dbReference type="Gene3D" id="1.25.40.20">
    <property type="entry name" value="Ankyrin repeat-containing domain"/>
    <property type="match status" value="1"/>
</dbReference>
<dbReference type="GeneID" id="108741803"/>
<keyword evidence="1" id="KW-0813">Transport</keyword>
<sequence>MSDESLDDELKSKLFSLLRTNEDKFVDEFVQIPKDTIKTYANCVLVDDTILQVACYLNLKKAVETLLDNGADPTLTTTKNKKTPLEITISRGFYRIFHVLINNDNVHIKSNDLLIELLHRVSKVKEPQRRYFKACYDAYLSSKKKPDVNLPTDKGVTPLEYAIKYCSQDLILDLLKHGASLALRTSSDNPNLLVEFIDSSTLKKHLDQCLEVDLHYLKCNDDKESLKIYYNYKSLMPPPLKVKTDENFKSTNSITSQKFTSNISKLHEIVKIEEENPLIDENGYEIQAEMETILCICNNPDLKHLINHPVITSLIFMKWRQISWFYNINRLRLITMFILFLLQALSFHTIHGNLSIILIFIRFFMLFFLLLQMGVIASGGLLGTSVLYFSLNDLPELICYILILTLPPIWGRSLSALVVFFLSFRLLFTLGEQTTHVQMFKVVTYNFFGVLFTYMILVFGYAVSLYTLITENVSEKSLSTSNSNDTDEINTKSLKTLGLSLYKSFLILAGDFWTVPLQPLIPVVSDILFVIFVLIVPINLLNFLGGLAVSDVQQIQQEAKLSGLKSQIKLITSLESDLIGNENQFQGKSIFSRISFKIKKKIQKLIQCRQGKQSFAKEICLFPYVLENYKLTVYPNQQGRIEIRKDDIKKLSNNCLSGLPFVSSIINKSVLRLDQHVTSQTHLLMKEKKEALIRGNEELSRLRYLEESIEVVKNGQRNLLKKVDSLLAKIETISKR</sequence>
<evidence type="ECO:0000256" key="6">
    <source>
        <dbReference type="ARBA" id="ARBA00023303"/>
    </source>
</evidence>
<dbReference type="PROSITE" id="PS50088">
    <property type="entry name" value="ANK_REPEAT"/>
    <property type="match status" value="1"/>
</dbReference>
<dbReference type="RefSeq" id="XP_018332235.1">
    <property type="nucleotide sequence ID" value="XM_018476733.1"/>
</dbReference>
<evidence type="ECO:0000256" key="5">
    <source>
        <dbReference type="ARBA" id="ARBA00023065"/>
    </source>
</evidence>
<evidence type="ECO:0000256" key="3">
    <source>
        <dbReference type="ARBA" id="ARBA00022737"/>
    </source>
</evidence>
<dbReference type="GO" id="GO:1902495">
    <property type="term" value="C:transmembrane transporter complex"/>
    <property type="evidence" value="ECO:0007669"/>
    <property type="project" value="TreeGrafter"/>
</dbReference>
<dbReference type="InParanoid" id="A0A1W4XIN7"/>
<keyword evidence="8" id="KW-0472">Membrane</keyword>
<keyword evidence="5" id="KW-0406">Ion transport</keyword>
<dbReference type="InterPro" id="IPR036770">
    <property type="entry name" value="Ankyrin_rpt-contain_sf"/>
</dbReference>
<name>A0A1W4XIN7_AGRPL</name>
<evidence type="ECO:0000256" key="8">
    <source>
        <dbReference type="SAM" id="Phobius"/>
    </source>
</evidence>
<proteinExistence type="predicted"/>
<feature type="transmembrane region" description="Helical" evidence="8">
    <location>
        <begin position="527"/>
        <end position="550"/>
    </location>
</feature>
<evidence type="ECO:0000256" key="7">
    <source>
        <dbReference type="PROSITE-ProRule" id="PRU00023"/>
    </source>
</evidence>
<dbReference type="PANTHER" id="PTHR47143:SF4">
    <property type="entry name" value="TRANSIENT RECEPTOR POTENTIAL CATION CHANNEL PROTEIN PAINLESS"/>
    <property type="match status" value="1"/>
</dbReference>
<dbReference type="STRING" id="224129.A0A1W4XIN7"/>
<evidence type="ECO:0000256" key="2">
    <source>
        <dbReference type="ARBA" id="ARBA00022606"/>
    </source>
</evidence>
<evidence type="ECO:0000256" key="1">
    <source>
        <dbReference type="ARBA" id="ARBA00022448"/>
    </source>
</evidence>
<reference evidence="10" key="1">
    <citation type="submission" date="2025-08" db="UniProtKB">
        <authorList>
            <consortium name="RefSeq"/>
        </authorList>
    </citation>
    <scope>IDENTIFICATION</scope>
    <source>
        <tissue evidence="10">Entire body</tissue>
    </source>
</reference>
<dbReference type="Proteomes" id="UP000192223">
    <property type="component" value="Unplaced"/>
</dbReference>
<gene>
    <name evidence="10" type="primary">LOC108741803</name>
</gene>
<keyword evidence="4 7" id="KW-0040">ANK repeat</keyword>
<keyword evidence="6" id="KW-0407">Ion channel</keyword>
<feature type="transmembrane region" description="Helical" evidence="8">
    <location>
        <begin position="331"/>
        <end position="351"/>
    </location>
</feature>
<dbReference type="SUPFAM" id="SSF48403">
    <property type="entry name" value="Ankyrin repeat"/>
    <property type="match status" value="1"/>
</dbReference>
<protein>
    <submittedName>
        <fullName evidence="10">Transient receptor potential cation channel protein painless-like</fullName>
    </submittedName>
</protein>
<evidence type="ECO:0000256" key="4">
    <source>
        <dbReference type="ARBA" id="ARBA00023043"/>
    </source>
</evidence>
<keyword evidence="3" id="KW-0677">Repeat</keyword>
<feature type="transmembrane region" description="Helical" evidence="8">
    <location>
        <begin position="363"/>
        <end position="389"/>
    </location>
</feature>